<feature type="region of interest" description="Disordered" evidence="7">
    <location>
        <begin position="145"/>
        <end position="173"/>
    </location>
</feature>
<evidence type="ECO:0000256" key="1">
    <source>
        <dbReference type="ARBA" id="ARBA00004123"/>
    </source>
</evidence>
<evidence type="ECO:0000256" key="2">
    <source>
        <dbReference type="ARBA" id="ARBA00022737"/>
    </source>
</evidence>
<evidence type="ECO:0000256" key="4">
    <source>
        <dbReference type="ARBA" id="ARBA00023125"/>
    </source>
</evidence>
<evidence type="ECO:0000256" key="5">
    <source>
        <dbReference type="ARBA" id="ARBA00023163"/>
    </source>
</evidence>
<keyword evidence="6" id="KW-0539">Nucleus</keyword>
<evidence type="ECO:0000256" key="6">
    <source>
        <dbReference type="ARBA" id="ARBA00023242"/>
    </source>
</evidence>
<dbReference type="InterPro" id="IPR003340">
    <property type="entry name" value="B3_DNA-bd"/>
</dbReference>
<dbReference type="CDD" id="cd10017">
    <property type="entry name" value="B3_DNA"/>
    <property type="match status" value="1"/>
</dbReference>
<protein>
    <recommendedName>
        <fullName evidence="8">TF-B3 domain-containing protein</fullName>
    </recommendedName>
</protein>
<dbReference type="InterPro" id="IPR015300">
    <property type="entry name" value="DNA-bd_pseudobarrel_sf"/>
</dbReference>
<comment type="caution">
    <text evidence="9">The sequence shown here is derived from an EMBL/GenBank/DDBJ whole genome shotgun (WGS) entry which is preliminary data.</text>
</comment>
<evidence type="ECO:0000259" key="8">
    <source>
        <dbReference type="PROSITE" id="PS50863"/>
    </source>
</evidence>
<comment type="subcellular location">
    <subcellularLocation>
        <location evidence="1">Nucleus</location>
    </subcellularLocation>
</comment>
<dbReference type="PANTHER" id="PTHR31674:SF62">
    <property type="entry name" value="B3 DOMAIN-CONTAINING PROTEIN REM14-RELATED"/>
    <property type="match status" value="1"/>
</dbReference>
<dbReference type="Gene3D" id="2.40.330.10">
    <property type="entry name" value="DNA-binding pseudobarrel domain"/>
    <property type="match status" value="1"/>
</dbReference>
<dbReference type="Pfam" id="PF02362">
    <property type="entry name" value="B3"/>
    <property type="match status" value="1"/>
</dbReference>
<dbReference type="SUPFAM" id="SSF101936">
    <property type="entry name" value="DNA-binding pseudobarrel domain"/>
    <property type="match status" value="1"/>
</dbReference>
<dbReference type="SMART" id="SM01019">
    <property type="entry name" value="B3"/>
    <property type="match status" value="1"/>
</dbReference>
<keyword evidence="2" id="KW-0677">Repeat</keyword>
<evidence type="ECO:0000256" key="7">
    <source>
        <dbReference type="SAM" id="MobiDB-lite"/>
    </source>
</evidence>
<keyword evidence="3" id="KW-0805">Transcription regulation</keyword>
<feature type="domain" description="TF-B3" evidence="8">
    <location>
        <begin position="204"/>
        <end position="302"/>
    </location>
</feature>
<proteinExistence type="predicted"/>
<keyword evidence="5" id="KW-0804">Transcription</keyword>
<organism evidence="9 10">
    <name type="scientific">Stylosanthes scabra</name>
    <dbReference type="NCBI Taxonomy" id="79078"/>
    <lineage>
        <taxon>Eukaryota</taxon>
        <taxon>Viridiplantae</taxon>
        <taxon>Streptophyta</taxon>
        <taxon>Embryophyta</taxon>
        <taxon>Tracheophyta</taxon>
        <taxon>Spermatophyta</taxon>
        <taxon>Magnoliopsida</taxon>
        <taxon>eudicotyledons</taxon>
        <taxon>Gunneridae</taxon>
        <taxon>Pentapetalae</taxon>
        <taxon>rosids</taxon>
        <taxon>fabids</taxon>
        <taxon>Fabales</taxon>
        <taxon>Fabaceae</taxon>
        <taxon>Papilionoideae</taxon>
        <taxon>50 kb inversion clade</taxon>
        <taxon>dalbergioids sensu lato</taxon>
        <taxon>Dalbergieae</taxon>
        <taxon>Pterocarpus clade</taxon>
        <taxon>Stylosanthes</taxon>
    </lineage>
</organism>
<dbReference type="EMBL" id="JASCZI010121572">
    <property type="protein sequence ID" value="MED6162268.1"/>
    <property type="molecule type" value="Genomic_DNA"/>
</dbReference>
<evidence type="ECO:0000313" key="10">
    <source>
        <dbReference type="Proteomes" id="UP001341840"/>
    </source>
</evidence>
<dbReference type="PROSITE" id="PS50863">
    <property type="entry name" value="B3"/>
    <property type="match status" value="1"/>
</dbReference>
<sequence>MLPSHFYNEHKREFCPQLMFQNEFGNSFILNLKMEPDVGLIYGGFKKILAHHNINGGRIIIATYNGSCIFRFRIVECNEEDLLPYIISNPHYSHLQPQQKSRHINEISGCLSVNPFQTQSNENQSHQNLLSFPLASTKAKQPIEPDIQNDSCRHRRNARGNTTQISNKNRKAKTYESDQDSCLQTKRPKGWLCYLVAMVDGEYVVEKPVRNYHLTQYTMNVPRQLLEVGFTHDPKHIIVIDNSSKTYTVRVRNKSKKRKTMVLGRGWKKFQVANDLRKGDVIKMCFDPKYPYHLRCVVHRAQLF</sequence>
<dbReference type="InterPro" id="IPR039218">
    <property type="entry name" value="REM_fam"/>
</dbReference>
<evidence type="ECO:0000313" key="9">
    <source>
        <dbReference type="EMBL" id="MED6162268.1"/>
    </source>
</evidence>
<reference evidence="9 10" key="1">
    <citation type="journal article" date="2023" name="Plants (Basel)">
        <title>Bridging the Gap: Combining Genomics and Transcriptomics Approaches to Understand Stylosanthes scabra, an Orphan Legume from the Brazilian Caatinga.</title>
        <authorList>
            <person name="Ferreira-Neto J.R.C."/>
            <person name="da Silva M.D."/>
            <person name="Binneck E."/>
            <person name="de Melo N.F."/>
            <person name="da Silva R.H."/>
            <person name="de Melo A.L.T.M."/>
            <person name="Pandolfi V."/>
            <person name="Bustamante F.O."/>
            <person name="Brasileiro-Vidal A.C."/>
            <person name="Benko-Iseppon A.M."/>
        </authorList>
    </citation>
    <scope>NUCLEOTIDE SEQUENCE [LARGE SCALE GENOMIC DNA]</scope>
    <source>
        <tissue evidence="9">Leaves</tissue>
    </source>
</reference>
<dbReference type="PANTHER" id="PTHR31674">
    <property type="entry name" value="B3 DOMAIN-CONTAINING PROTEIN REM-LIKE 3-RELATED"/>
    <property type="match status" value="1"/>
</dbReference>
<gene>
    <name evidence="9" type="ORF">PIB30_068791</name>
</gene>
<dbReference type="Proteomes" id="UP001341840">
    <property type="component" value="Unassembled WGS sequence"/>
</dbReference>
<keyword evidence="4" id="KW-0238">DNA-binding</keyword>
<keyword evidence="10" id="KW-1185">Reference proteome</keyword>
<evidence type="ECO:0000256" key="3">
    <source>
        <dbReference type="ARBA" id="ARBA00023015"/>
    </source>
</evidence>
<name>A0ABU6UQV0_9FABA</name>
<accession>A0ABU6UQV0</accession>